<organism evidence="2">
    <name type="scientific">Aetherobacter sp</name>
    <dbReference type="NCBI Taxonomy" id="2022431"/>
    <lineage>
        <taxon>Bacteria</taxon>
        <taxon>Pseudomonadati</taxon>
        <taxon>Myxococcota</taxon>
        <taxon>Polyangia</taxon>
        <taxon>Polyangiales</taxon>
        <taxon>Polyangiaceae</taxon>
        <taxon>Aetherobacter</taxon>
    </lineage>
</organism>
<feature type="transmembrane region" description="Helical" evidence="1">
    <location>
        <begin position="21"/>
        <end position="43"/>
    </location>
</feature>
<reference evidence="2" key="1">
    <citation type="journal article" date="2018" name="J. Ind. Microbiol. Biotechnol.">
        <title>Genome mining reveals uncommon alkylpyrones as type III PKS products from myxobacteria.</title>
        <authorList>
            <person name="Hug J.J."/>
            <person name="Panter F."/>
            <person name="Krug D."/>
            <person name="Muller R."/>
        </authorList>
    </citation>
    <scope>NUCLEOTIDE SEQUENCE</scope>
    <source>
        <strain evidence="2">MSr9329</strain>
    </source>
</reference>
<evidence type="ECO:0000313" key="2">
    <source>
        <dbReference type="EMBL" id="AYM52601.1"/>
    </source>
</evidence>
<protein>
    <submittedName>
        <fullName evidence="2">Uncharacterized protein</fullName>
    </submittedName>
</protein>
<keyword evidence="1" id="KW-0812">Transmembrane</keyword>
<feature type="transmembrane region" description="Helical" evidence="1">
    <location>
        <begin position="63"/>
        <end position="85"/>
    </location>
</feature>
<proteinExistence type="predicted"/>
<sequence>MNAPRRERWLKIVERSMVGHIFAYPVAVVWAMASIPLAIHLFIREIDLLPDQEAVGQLVVRRVAWPAGAAFVLVHLASLLWSFAADPARGFKRFIKALAGIAAAGALFGIASWTWLMLR</sequence>
<accession>A0A3Q8I1P5</accession>
<dbReference type="EMBL" id="MH908879">
    <property type="protein sequence ID" value="AYM52601.1"/>
    <property type="molecule type" value="Genomic_DNA"/>
</dbReference>
<name>A0A3Q8I1P5_9BACT</name>
<feature type="transmembrane region" description="Helical" evidence="1">
    <location>
        <begin position="97"/>
        <end position="118"/>
    </location>
</feature>
<keyword evidence="1" id="KW-0472">Membrane</keyword>
<keyword evidence="1" id="KW-1133">Transmembrane helix</keyword>
<evidence type="ECO:0000256" key="1">
    <source>
        <dbReference type="SAM" id="Phobius"/>
    </source>
</evidence>
<dbReference type="AlphaFoldDB" id="A0A3Q8I1P5"/>